<evidence type="ECO:0000313" key="1">
    <source>
        <dbReference type="EMBL" id="WOO41837.1"/>
    </source>
</evidence>
<organism evidence="1 2">
    <name type="scientific">Rubellicoccus peritrichatus</name>
    <dbReference type="NCBI Taxonomy" id="3080537"/>
    <lineage>
        <taxon>Bacteria</taxon>
        <taxon>Pseudomonadati</taxon>
        <taxon>Verrucomicrobiota</taxon>
        <taxon>Opitutia</taxon>
        <taxon>Puniceicoccales</taxon>
        <taxon>Cerasicoccaceae</taxon>
        <taxon>Rubellicoccus</taxon>
    </lineage>
</organism>
<evidence type="ECO:0000313" key="2">
    <source>
        <dbReference type="Proteomes" id="UP001304300"/>
    </source>
</evidence>
<dbReference type="KEGG" id="puo:RZN69_01965"/>
<dbReference type="RefSeq" id="WP_317834321.1">
    <property type="nucleotide sequence ID" value="NZ_CP136920.1"/>
</dbReference>
<proteinExistence type="predicted"/>
<protein>
    <submittedName>
        <fullName evidence="1">Uncharacterized protein</fullName>
    </submittedName>
</protein>
<accession>A0AAQ3QWF7</accession>
<keyword evidence="2" id="KW-1185">Reference proteome</keyword>
<reference evidence="1 2" key="1">
    <citation type="submission" date="2023-10" db="EMBL/GenBank/DDBJ databases">
        <title>Rubellicoccus peritrichatus gen. nov., sp. nov., isolated from an algae of coral reef tank.</title>
        <authorList>
            <person name="Luo J."/>
        </authorList>
    </citation>
    <scope>NUCLEOTIDE SEQUENCE [LARGE SCALE GENOMIC DNA]</scope>
    <source>
        <strain evidence="1 2">CR14</strain>
    </source>
</reference>
<dbReference type="Proteomes" id="UP001304300">
    <property type="component" value="Chromosome"/>
</dbReference>
<sequence>MMRHIFRISLPVLFVFTLWGCSGPQVQYSPLNNPVTATGESIEQAVESRGPISPDDVRIFVTQKPEKPYRELGVLSYSTAAYIPNEERSFQLFKQKAAAVGADGVIILQSREQSTNYTDSYYAYRWPNPNSNLTTFRGMAIQFTD</sequence>
<dbReference type="AlphaFoldDB" id="A0AAQ3QWF7"/>
<name>A0AAQ3QWF7_9BACT</name>
<gene>
    <name evidence="1" type="ORF">RZN69_01965</name>
</gene>
<dbReference type="EMBL" id="CP136920">
    <property type="protein sequence ID" value="WOO41837.1"/>
    <property type="molecule type" value="Genomic_DNA"/>
</dbReference>